<evidence type="ECO:0000313" key="1">
    <source>
        <dbReference type="EMBL" id="EKX45228.1"/>
    </source>
</evidence>
<gene>
    <name evidence="1" type="ORF">GUITHDRAFT_108868</name>
</gene>
<organism evidence="1">
    <name type="scientific">Guillardia theta (strain CCMP2712)</name>
    <name type="common">Cryptophyte</name>
    <dbReference type="NCBI Taxonomy" id="905079"/>
    <lineage>
        <taxon>Eukaryota</taxon>
        <taxon>Cryptophyceae</taxon>
        <taxon>Pyrenomonadales</taxon>
        <taxon>Geminigeraceae</taxon>
        <taxon>Guillardia</taxon>
    </lineage>
</organism>
<dbReference type="KEGG" id="gtt:GUITHDRAFT_108868"/>
<dbReference type="InterPro" id="IPR036034">
    <property type="entry name" value="PDZ_sf"/>
</dbReference>
<reference evidence="1 3" key="1">
    <citation type="journal article" date="2012" name="Nature">
        <title>Algal genomes reveal evolutionary mosaicism and the fate of nucleomorphs.</title>
        <authorList>
            <consortium name="DOE Joint Genome Institute"/>
            <person name="Curtis B.A."/>
            <person name="Tanifuji G."/>
            <person name="Burki F."/>
            <person name="Gruber A."/>
            <person name="Irimia M."/>
            <person name="Maruyama S."/>
            <person name="Arias M.C."/>
            <person name="Ball S.G."/>
            <person name="Gile G.H."/>
            <person name="Hirakawa Y."/>
            <person name="Hopkins J.F."/>
            <person name="Kuo A."/>
            <person name="Rensing S.A."/>
            <person name="Schmutz J."/>
            <person name="Symeonidi A."/>
            <person name="Elias M."/>
            <person name="Eveleigh R.J."/>
            <person name="Herman E.K."/>
            <person name="Klute M.J."/>
            <person name="Nakayama T."/>
            <person name="Obornik M."/>
            <person name="Reyes-Prieto A."/>
            <person name="Armbrust E.V."/>
            <person name="Aves S.J."/>
            <person name="Beiko R.G."/>
            <person name="Coutinho P."/>
            <person name="Dacks J.B."/>
            <person name="Durnford D.G."/>
            <person name="Fast N.M."/>
            <person name="Green B.R."/>
            <person name="Grisdale C.J."/>
            <person name="Hempel F."/>
            <person name="Henrissat B."/>
            <person name="Hoppner M.P."/>
            <person name="Ishida K."/>
            <person name="Kim E."/>
            <person name="Koreny L."/>
            <person name="Kroth P.G."/>
            <person name="Liu Y."/>
            <person name="Malik S.B."/>
            <person name="Maier U.G."/>
            <person name="McRose D."/>
            <person name="Mock T."/>
            <person name="Neilson J.A."/>
            <person name="Onodera N.T."/>
            <person name="Poole A.M."/>
            <person name="Pritham E.J."/>
            <person name="Richards T.A."/>
            <person name="Rocap G."/>
            <person name="Roy S.W."/>
            <person name="Sarai C."/>
            <person name="Schaack S."/>
            <person name="Shirato S."/>
            <person name="Slamovits C.H."/>
            <person name="Spencer D.F."/>
            <person name="Suzuki S."/>
            <person name="Worden A.Z."/>
            <person name="Zauner S."/>
            <person name="Barry K."/>
            <person name="Bell C."/>
            <person name="Bharti A.K."/>
            <person name="Crow J.A."/>
            <person name="Grimwood J."/>
            <person name="Kramer R."/>
            <person name="Lindquist E."/>
            <person name="Lucas S."/>
            <person name="Salamov A."/>
            <person name="McFadden G.I."/>
            <person name="Lane C.E."/>
            <person name="Keeling P.J."/>
            <person name="Gray M.W."/>
            <person name="Grigoriev I.V."/>
            <person name="Archibald J.M."/>
        </authorList>
    </citation>
    <scope>NUCLEOTIDE SEQUENCE</scope>
    <source>
        <strain evidence="1 3">CCMP2712</strain>
    </source>
</reference>
<dbReference type="EnsemblProtists" id="EKX45228">
    <property type="protein sequence ID" value="EKX45228"/>
    <property type="gene ID" value="GUITHDRAFT_108868"/>
</dbReference>
<dbReference type="Gene3D" id="2.30.42.10">
    <property type="match status" value="1"/>
</dbReference>
<dbReference type="SUPFAM" id="SSF50156">
    <property type="entry name" value="PDZ domain-like"/>
    <property type="match status" value="1"/>
</dbReference>
<dbReference type="EMBL" id="JH993000">
    <property type="protein sequence ID" value="EKX45228.1"/>
    <property type="molecule type" value="Genomic_DNA"/>
</dbReference>
<reference evidence="2" key="3">
    <citation type="submission" date="2015-06" db="UniProtKB">
        <authorList>
            <consortium name="EnsemblProtists"/>
        </authorList>
    </citation>
    <scope>IDENTIFICATION</scope>
</reference>
<protein>
    <recommendedName>
        <fullName evidence="4">PDZ domain-containing protein</fullName>
    </recommendedName>
</protein>
<dbReference type="PaxDb" id="55529-EKX45228"/>
<name>L1J9J6_GUITC</name>
<dbReference type="Proteomes" id="UP000011087">
    <property type="component" value="Unassembled WGS sequence"/>
</dbReference>
<keyword evidence="3" id="KW-1185">Reference proteome</keyword>
<sequence length="156" mass="18047">MEVIVWPCIGVCAAGGIILGGQVAEDWEKYNISRWLFWNLMNPLWYDSEKLRRPVLGLYISSEKPYVVEEINVLMDHLGKRNTEEGYANQEVKLGDRLLSINQLDVQDLPIQRVKRLLAGQPYTTVSLTFQREDQTPFEVTLLRHVREMKPTWASA</sequence>
<accession>L1J9J6</accession>
<evidence type="ECO:0000313" key="3">
    <source>
        <dbReference type="Proteomes" id="UP000011087"/>
    </source>
</evidence>
<evidence type="ECO:0008006" key="4">
    <source>
        <dbReference type="Google" id="ProtNLM"/>
    </source>
</evidence>
<proteinExistence type="predicted"/>
<dbReference type="HOGENOM" id="CLU_1690072_0_0_1"/>
<evidence type="ECO:0000313" key="2">
    <source>
        <dbReference type="EnsemblProtists" id="EKX45228"/>
    </source>
</evidence>
<dbReference type="GeneID" id="17301833"/>
<dbReference type="AlphaFoldDB" id="L1J9J6"/>
<reference evidence="3" key="2">
    <citation type="submission" date="2012-11" db="EMBL/GenBank/DDBJ databases">
        <authorList>
            <person name="Kuo A."/>
            <person name="Curtis B.A."/>
            <person name="Tanifuji G."/>
            <person name="Burki F."/>
            <person name="Gruber A."/>
            <person name="Irimia M."/>
            <person name="Maruyama S."/>
            <person name="Arias M.C."/>
            <person name="Ball S.G."/>
            <person name="Gile G.H."/>
            <person name="Hirakawa Y."/>
            <person name="Hopkins J.F."/>
            <person name="Rensing S.A."/>
            <person name="Schmutz J."/>
            <person name="Symeonidi A."/>
            <person name="Elias M."/>
            <person name="Eveleigh R.J."/>
            <person name="Herman E.K."/>
            <person name="Klute M.J."/>
            <person name="Nakayama T."/>
            <person name="Obornik M."/>
            <person name="Reyes-Prieto A."/>
            <person name="Armbrust E.V."/>
            <person name="Aves S.J."/>
            <person name="Beiko R.G."/>
            <person name="Coutinho P."/>
            <person name="Dacks J.B."/>
            <person name="Durnford D.G."/>
            <person name="Fast N.M."/>
            <person name="Green B.R."/>
            <person name="Grisdale C."/>
            <person name="Hempe F."/>
            <person name="Henrissat B."/>
            <person name="Hoppner M.P."/>
            <person name="Ishida K.-I."/>
            <person name="Kim E."/>
            <person name="Koreny L."/>
            <person name="Kroth P.G."/>
            <person name="Liu Y."/>
            <person name="Malik S.-B."/>
            <person name="Maier U.G."/>
            <person name="McRose D."/>
            <person name="Mock T."/>
            <person name="Neilson J.A."/>
            <person name="Onodera N.T."/>
            <person name="Poole A.M."/>
            <person name="Pritham E.J."/>
            <person name="Richards T.A."/>
            <person name="Rocap G."/>
            <person name="Roy S.W."/>
            <person name="Sarai C."/>
            <person name="Schaack S."/>
            <person name="Shirato S."/>
            <person name="Slamovits C.H."/>
            <person name="Spencer D.F."/>
            <person name="Suzuki S."/>
            <person name="Worden A.Z."/>
            <person name="Zauner S."/>
            <person name="Barry K."/>
            <person name="Bell C."/>
            <person name="Bharti A.K."/>
            <person name="Crow J.A."/>
            <person name="Grimwood J."/>
            <person name="Kramer R."/>
            <person name="Lindquist E."/>
            <person name="Lucas S."/>
            <person name="Salamov A."/>
            <person name="McFadden G.I."/>
            <person name="Lane C.E."/>
            <person name="Keeling P.J."/>
            <person name="Gray M.W."/>
            <person name="Grigoriev I.V."/>
            <person name="Archibald J.M."/>
        </authorList>
    </citation>
    <scope>NUCLEOTIDE SEQUENCE</scope>
    <source>
        <strain evidence="3">CCMP2712</strain>
    </source>
</reference>
<dbReference type="RefSeq" id="XP_005832208.1">
    <property type="nucleotide sequence ID" value="XM_005832151.1"/>
</dbReference>